<dbReference type="Proteomes" id="UP001230504">
    <property type="component" value="Unassembled WGS sequence"/>
</dbReference>
<dbReference type="GeneID" id="85442981"/>
<proteinExistence type="predicted"/>
<reference evidence="1" key="1">
    <citation type="submission" date="2021-06" db="EMBL/GenBank/DDBJ databases">
        <title>Comparative genomics, transcriptomics and evolutionary studies reveal genomic signatures of adaptation to plant cell wall in hemibiotrophic fungi.</title>
        <authorList>
            <consortium name="DOE Joint Genome Institute"/>
            <person name="Baroncelli R."/>
            <person name="Diaz J.F."/>
            <person name="Benocci T."/>
            <person name="Peng M."/>
            <person name="Battaglia E."/>
            <person name="Haridas S."/>
            <person name="Andreopoulos W."/>
            <person name="Labutti K."/>
            <person name="Pangilinan J."/>
            <person name="Floch G.L."/>
            <person name="Makela M.R."/>
            <person name="Henrissat B."/>
            <person name="Grigoriev I.V."/>
            <person name="Crouch J.A."/>
            <person name="De Vries R.P."/>
            <person name="Sukno S.A."/>
            <person name="Thon M.R."/>
        </authorList>
    </citation>
    <scope>NUCLEOTIDE SEQUENCE</scope>
    <source>
        <strain evidence="1">CBS 125086</strain>
    </source>
</reference>
<organism evidence="1 2">
    <name type="scientific">Colletotrichum navitas</name>
    <dbReference type="NCBI Taxonomy" id="681940"/>
    <lineage>
        <taxon>Eukaryota</taxon>
        <taxon>Fungi</taxon>
        <taxon>Dikarya</taxon>
        <taxon>Ascomycota</taxon>
        <taxon>Pezizomycotina</taxon>
        <taxon>Sordariomycetes</taxon>
        <taxon>Hypocreomycetidae</taxon>
        <taxon>Glomerellales</taxon>
        <taxon>Glomerellaceae</taxon>
        <taxon>Colletotrichum</taxon>
        <taxon>Colletotrichum graminicola species complex</taxon>
    </lineage>
</organism>
<keyword evidence="2" id="KW-1185">Reference proteome</keyword>
<comment type="caution">
    <text evidence="1">The sequence shown here is derived from an EMBL/GenBank/DDBJ whole genome shotgun (WGS) entry which is preliminary data.</text>
</comment>
<evidence type="ECO:0000313" key="1">
    <source>
        <dbReference type="EMBL" id="KAK1574585.1"/>
    </source>
</evidence>
<name>A0AAD8PQM2_9PEZI</name>
<protein>
    <submittedName>
        <fullName evidence="1">Uncharacterized protein</fullName>
    </submittedName>
</protein>
<evidence type="ECO:0000313" key="2">
    <source>
        <dbReference type="Proteomes" id="UP001230504"/>
    </source>
</evidence>
<dbReference type="AlphaFoldDB" id="A0AAD8PQM2"/>
<dbReference type="EMBL" id="JAHLJV010000073">
    <property type="protein sequence ID" value="KAK1574585.1"/>
    <property type="molecule type" value="Genomic_DNA"/>
</dbReference>
<sequence>MLSEWLLFLSPSSFGASLIHSLPAPLTHSTWAHTWTDRQTHGRVCVCVCVLALCSSIGSPLPSLPHSLSSWSVVPWTEYRTINTTLT</sequence>
<gene>
    <name evidence="1" type="ORF">LY79DRAFT_565560</name>
</gene>
<accession>A0AAD8PQM2</accession>
<dbReference type="RefSeq" id="XP_060410083.1">
    <property type="nucleotide sequence ID" value="XM_060558741.1"/>
</dbReference>